<comment type="subcellular location">
    <subcellularLocation>
        <location evidence="3">Cytoplasm</location>
    </subcellularLocation>
</comment>
<comment type="pathway">
    <text evidence="16">Glycan biosynthesis.</text>
</comment>
<dbReference type="NCBIfam" id="NF002528">
    <property type="entry name" value="PRK01966.1-4"/>
    <property type="match status" value="1"/>
</dbReference>
<evidence type="ECO:0000256" key="3">
    <source>
        <dbReference type="ARBA" id="ARBA00004496"/>
    </source>
</evidence>
<comment type="cofactor">
    <cofactor evidence="2">
        <name>Mg(2+)</name>
        <dbReference type="ChEBI" id="CHEBI:18420"/>
    </cofactor>
</comment>
<comment type="cofactor">
    <cofactor evidence="1">
        <name>Mn(2+)</name>
        <dbReference type="ChEBI" id="CHEBI:29035"/>
    </cofactor>
</comment>
<dbReference type="GO" id="GO:0008360">
    <property type="term" value="P:regulation of cell shape"/>
    <property type="evidence" value="ECO:0007669"/>
    <property type="project" value="UniProtKB-KW"/>
</dbReference>
<reference evidence="18" key="1">
    <citation type="submission" date="2020-05" db="EMBL/GenBank/DDBJ databases">
        <authorList>
            <person name="Chiriac C."/>
            <person name="Salcher M."/>
            <person name="Ghai R."/>
            <person name="Kavagutti S V."/>
        </authorList>
    </citation>
    <scope>NUCLEOTIDE SEQUENCE</scope>
</reference>
<evidence type="ECO:0000256" key="11">
    <source>
        <dbReference type="ARBA" id="ARBA00022842"/>
    </source>
</evidence>
<keyword evidence="6" id="KW-0963">Cytoplasm</keyword>
<keyword evidence="8" id="KW-0479">Metal-binding</keyword>
<evidence type="ECO:0000256" key="4">
    <source>
        <dbReference type="ARBA" id="ARBA00004752"/>
    </source>
</evidence>
<evidence type="ECO:0000259" key="17">
    <source>
        <dbReference type="PROSITE" id="PS50975"/>
    </source>
</evidence>
<dbReference type="SUPFAM" id="SSF56059">
    <property type="entry name" value="Glutathione synthetase ATP-binding domain-like"/>
    <property type="match status" value="1"/>
</dbReference>
<keyword evidence="15" id="KW-0961">Cell wall biogenesis/degradation</keyword>
<dbReference type="EMBL" id="CAFBPN010000002">
    <property type="protein sequence ID" value="CAB5008076.1"/>
    <property type="molecule type" value="Genomic_DNA"/>
</dbReference>
<evidence type="ECO:0000256" key="1">
    <source>
        <dbReference type="ARBA" id="ARBA00001936"/>
    </source>
</evidence>
<dbReference type="PROSITE" id="PS50975">
    <property type="entry name" value="ATP_GRASP"/>
    <property type="match status" value="1"/>
</dbReference>
<evidence type="ECO:0000256" key="9">
    <source>
        <dbReference type="ARBA" id="ARBA00022741"/>
    </source>
</evidence>
<evidence type="ECO:0000256" key="2">
    <source>
        <dbReference type="ARBA" id="ARBA00001946"/>
    </source>
</evidence>
<dbReference type="GO" id="GO:0005524">
    <property type="term" value="F:ATP binding"/>
    <property type="evidence" value="ECO:0007669"/>
    <property type="project" value="UniProtKB-KW"/>
</dbReference>
<dbReference type="InterPro" id="IPR005905">
    <property type="entry name" value="D_ala_D_ala"/>
</dbReference>
<dbReference type="GO" id="GO:0046872">
    <property type="term" value="F:metal ion binding"/>
    <property type="evidence" value="ECO:0007669"/>
    <property type="project" value="UniProtKB-KW"/>
</dbReference>
<dbReference type="Gene3D" id="3.40.50.20">
    <property type="match status" value="1"/>
</dbReference>
<evidence type="ECO:0000256" key="5">
    <source>
        <dbReference type="ARBA" id="ARBA00010871"/>
    </source>
</evidence>
<evidence type="ECO:0000256" key="14">
    <source>
        <dbReference type="ARBA" id="ARBA00023211"/>
    </source>
</evidence>
<dbReference type="GO" id="GO:0009252">
    <property type="term" value="P:peptidoglycan biosynthetic process"/>
    <property type="evidence" value="ECO:0007669"/>
    <property type="project" value="UniProtKB-KW"/>
</dbReference>
<proteinExistence type="inferred from homology"/>
<dbReference type="Pfam" id="PF07478">
    <property type="entry name" value="Dala_Dala_lig_C"/>
    <property type="match status" value="1"/>
</dbReference>
<evidence type="ECO:0000256" key="13">
    <source>
        <dbReference type="ARBA" id="ARBA00022984"/>
    </source>
</evidence>
<dbReference type="PROSITE" id="PS00844">
    <property type="entry name" value="DALA_DALA_LIGASE_2"/>
    <property type="match status" value="1"/>
</dbReference>
<dbReference type="PIRSF" id="PIRSF039102">
    <property type="entry name" value="Ddl/VanB"/>
    <property type="match status" value="1"/>
</dbReference>
<dbReference type="FunFam" id="3.30.470.20:FF:000008">
    <property type="entry name" value="D-alanine--D-alanine ligase"/>
    <property type="match status" value="1"/>
</dbReference>
<evidence type="ECO:0000256" key="6">
    <source>
        <dbReference type="ARBA" id="ARBA00022490"/>
    </source>
</evidence>
<dbReference type="GO" id="GO:0071555">
    <property type="term" value="P:cell wall organization"/>
    <property type="evidence" value="ECO:0007669"/>
    <property type="project" value="UniProtKB-KW"/>
</dbReference>
<evidence type="ECO:0000256" key="12">
    <source>
        <dbReference type="ARBA" id="ARBA00022960"/>
    </source>
</evidence>
<dbReference type="PANTHER" id="PTHR23132:SF25">
    <property type="entry name" value="D-ALANINE--D-ALANINE LIGASE A"/>
    <property type="match status" value="1"/>
</dbReference>
<keyword evidence="14" id="KW-0464">Manganese</keyword>
<dbReference type="Pfam" id="PF01820">
    <property type="entry name" value="Dala_Dala_lig_N"/>
    <property type="match status" value="1"/>
</dbReference>
<dbReference type="GO" id="GO:0005829">
    <property type="term" value="C:cytosol"/>
    <property type="evidence" value="ECO:0007669"/>
    <property type="project" value="TreeGrafter"/>
</dbReference>
<dbReference type="EMBL" id="CAFBQU010000001">
    <property type="protein sequence ID" value="CAB5057368.1"/>
    <property type="molecule type" value="Genomic_DNA"/>
</dbReference>
<organism evidence="18">
    <name type="scientific">freshwater metagenome</name>
    <dbReference type="NCBI Taxonomy" id="449393"/>
    <lineage>
        <taxon>unclassified sequences</taxon>
        <taxon>metagenomes</taxon>
        <taxon>ecological metagenomes</taxon>
    </lineage>
</organism>
<evidence type="ECO:0000313" key="18">
    <source>
        <dbReference type="EMBL" id="CAB5008076.1"/>
    </source>
</evidence>
<comment type="similarity">
    <text evidence="5">Belongs to the D-alanine--D-alanine ligase family.</text>
</comment>
<accession>A0A6J7PRW2</accession>
<keyword evidence="11" id="KW-0460">Magnesium</keyword>
<dbReference type="InterPro" id="IPR011095">
    <property type="entry name" value="Dala_Dala_lig_C"/>
</dbReference>
<evidence type="ECO:0000256" key="10">
    <source>
        <dbReference type="ARBA" id="ARBA00022840"/>
    </source>
</evidence>
<dbReference type="AlphaFoldDB" id="A0A6J7PRW2"/>
<keyword evidence="10" id="KW-0067">ATP-binding</keyword>
<dbReference type="InterPro" id="IPR011761">
    <property type="entry name" value="ATP-grasp"/>
</dbReference>
<dbReference type="SUPFAM" id="SSF52440">
    <property type="entry name" value="PreATP-grasp domain"/>
    <property type="match status" value="1"/>
</dbReference>
<keyword evidence="7" id="KW-0436">Ligase</keyword>
<evidence type="ECO:0000256" key="15">
    <source>
        <dbReference type="ARBA" id="ARBA00023316"/>
    </source>
</evidence>
<evidence type="ECO:0000256" key="7">
    <source>
        <dbReference type="ARBA" id="ARBA00022598"/>
    </source>
</evidence>
<gene>
    <name evidence="18" type="ORF">UFOPK4098_00132</name>
    <name evidence="19" type="ORF">UFOPK4347_00014</name>
</gene>
<dbReference type="Gene3D" id="3.30.1490.20">
    <property type="entry name" value="ATP-grasp fold, A domain"/>
    <property type="match status" value="1"/>
</dbReference>
<dbReference type="InterPro" id="IPR000291">
    <property type="entry name" value="D-Ala_lig_Van_CS"/>
</dbReference>
<keyword evidence="12" id="KW-0133">Cell shape</keyword>
<dbReference type="GO" id="GO:0008716">
    <property type="term" value="F:D-alanine-D-alanine ligase activity"/>
    <property type="evidence" value="ECO:0007669"/>
    <property type="project" value="InterPro"/>
</dbReference>
<dbReference type="InterPro" id="IPR011127">
    <property type="entry name" value="Dala_Dala_lig_N"/>
</dbReference>
<dbReference type="PROSITE" id="PS00843">
    <property type="entry name" value="DALA_DALA_LIGASE_1"/>
    <property type="match status" value="1"/>
</dbReference>
<sequence>MNVPSRIPLIVLFGGESAEHDVSCVTAAHVIAAANTEKYDITTIGITRAGIWNLVVPSTEELAAGRLSTAGTPTSLQTVTSLSTQCVVLPLLHGPLGEDGTVQGMLELANIAYVGSGVLSSAVCMDKVVSKQILHHHNVEQPAFVALRDGECSPADIDAAIDQLGFPIFVKPANMGSSVGVSKVTHREDFMTALQLAFQYDEWAICEEFISGREIEVAVLGNMEPIASVPGEIVPAGEFYDYKDKYVNNSATLHIPALLSTEQAQEVREKALHIYKALRCDGLARVDFFFEESTSRFLCNEVNTIPGFTPISMYPKLWEQTGISYSDLIDRLIELAFERHSRRRRHTSH</sequence>
<dbReference type="PANTHER" id="PTHR23132">
    <property type="entry name" value="D-ALANINE--D-ALANINE LIGASE"/>
    <property type="match status" value="1"/>
</dbReference>
<dbReference type="NCBIfam" id="NF002378">
    <property type="entry name" value="PRK01372.1"/>
    <property type="match status" value="1"/>
</dbReference>
<name>A0A6J7PRW2_9ZZZZ</name>
<comment type="pathway">
    <text evidence="4">Cell wall biogenesis; peptidoglycan biosynthesis.</text>
</comment>
<evidence type="ECO:0000313" key="19">
    <source>
        <dbReference type="EMBL" id="CAB5057368.1"/>
    </source>
</evidence>
<dbReference type="InterPro" id="IPR013815">
    <property type="entry name" value="ATP_grasp_subdomain_1"/>
</dbReference>
<dbReference type="Gene3D" id="3.30.470.20">
    <property type="entry name" value="ATP-grasp fold, B domain"/>
    <property type="match status" value="1"/>
</dbReference>
<evidence type="ECO:0000256" key="8">
    <source>
        <dbReference type="ARBA" id="ARBA00022723"/>
    </source>
</evidence>
<keyword evidence="9" id="KW-0547">Nucleotide-binding</keyword>
<dbReference type="FunFam" id="3.30.1490.20:FF:000007">
    <property type="entry name" value="D-alanine--D-alanine ligase"/>
    <property type="match status" value="1"/>
</dbReference>
<dbReference type="HAMAP" id="MF_00047">
    <property type="entry name" value="Dala_Dala_lig"/>
    <property type="match status" value="1"/>
</dbReference>
<evidence type="ECO:0000256" key="16">
    <source>
        <dbReference type="ARBA" id="ARBA00060592"/>
    </source>
</evidence>
<keyword evidence="13" id="KW-0573">Peptidoglycan synthesis</keyword>
<protein>
    <submittedName>
        <fullName evidence="18">Unannotated protein</fullName>
    </submittedName>
</protein>
<dbReference type="InterPro" id="IPR016185">
    <property type="entry name" value="PreATP-grasp_dom_sf"/>
</dbReference>
<feature type="domain" description="ATP-grasp" evidence="17">
    <location>
        <begin position="131"/>
        <end position="334"/>
    </location>
</feature>
<dbReference type="NCBIfam" id="TIGR01205">
    <property type="entry name" value="D_ala_D_alaTIGR"/>
    <property type="match status" value="1"/>
</dbReference>